<dbReference type="EMBL" id="JARIHO010000052">
    <property type="protein sequence ID" value="KAJ7320951.1"/>
    <property type="molecule type" value="Genomic_DNA"/>
</dbReference>
<dbReference type="AlphaFoldDB" id="A0AAD6ZFH1"/>
<gene>
    <name evidence="2" type="ORF">DFH08DRAFT_818772</name>
</gene>
<evidence type="ECO:0000313" key="2">
    <source>
        <dbReference type="EMBL" id="KAJ7320951.1"/>
    </source>
</evidence>
<organism evidence="2 3">
    <name type="scientific">Mycena albidolilacea</name>
    <dbReference type="NCBI Taxonomy" id="1033008"/>
    <lineage>
        <taxon>Eukaryota</taxon>
        <taxon>Fungi</taxon>
        <taxon>Dikarya</taxon>
        <taxon>Basidiomycota</taxon>
        <taxon>Agaricomycotina</taxon>
        <taxon>Agaricomycetes</taxon>
        <taxon>Agaricomycetidae</taxon>
        <taxon>Agaricales</taxon>
        <taxon>Marasmiineae</taxon>
        <taxon>Mycenaceae</taxon>
        <taxon>Mycena</taxon>
    </lineage>
</organism>
<feature type="region of interest" description="Disordered" evidence="1">
    <location>
        <begin position="14"/>
        <end position="35"/>
    </location>
</feature>
<name>A0AAD6ZFH1_9AGAR</name>
<comment type="caution">
    <text evidence="2">The sequence shown here is derived from an EMBL/GenBank/DDBJ whole genome shotgun (WGS) entry which is preliminary data.</text>
</comment>
<accession>A0AAD6ZFH1</accession>
<keyword evidence="3" id="KW-1185">Reference proteome</keyword>
<protein>
    <submittedName>
        <fullName evidence="2">Uncharacterized protein</fullName>
    </submittedName>
</protein>
<dbReference type="Proteomes" id="UP001218218">
    <property type="component" value="Unassembled WGS sequence"/>
</dbReference>
<sequence>MSMSTMMGQTRVVGFNFLDPDPNPAQTRPGPGWVNPNPCQSLNRHLKGSEQPLPQMSFVHCKQVLIWVSDPTLKMRIRGIVVLMSSHFDNIETEERLSIYEQEQIELSQ</sequence>
<proteinExistence type="predicted"/>
<evidence type="ECO:0000256" key="1">
    <source>
        <dbReference type="SAM" id="MobiDB-lite"/>
    </source>
</evidence>
<reference evidence="2" key="1">
    <citation type="submission" date="2023-03" db="EMBL/GenBank/DDBJ databases">
        <title>Massive genome expansion in bonnet fungi (Mycena s.s.) driven by repeated elements and novel gene families across ecological guilds.</title>
        <authorList>
            <consortium name="Lawrence Berkeley National Laboratory"/>
            <person name="Harder C.B."/>
            <person name="Miyauchi S."/>
            <person name="Viragh M."/>
            <person name="Kuo A."/>
            <person name="Thoen E."/>
            <person name="Andreopoulos B."/>
            <person name="Lu D."/>
            <person name="Skrede I."/>
            <person name="Drula E."/>
            <person name="Henrissat B."/>
            <person name="Morin E."/>
            <person name="Kohler A."/>
            <person name="Barry K."/>
            <person name="LaButti K."/>
            <person name="Morin E."/>
            <person name="Salamov A."/>
            <person name="Lipzen A."/>
            <person name="Mereny Z."/>
            <person name="Hegedus B."/>
            <person name="Baldrian P."/>
            <person name="Stursova M."/>
            <person name="Weitz H."/>
            <person name="Taylor A."/>
            <person name="Grigoriev I.V."/>
            <person name="Nagy L.G."/>
            <person name="Martin F."/>
            <person name="Kauserud H."/>
        </authorList>
    </citation>
    <scope>NUCLEOTIDE SEQUENCE</scope>
    <source>
        <strain evidence="2">CBHHK002</strain>
    </source>
</reference>
<evidence type="ECO:0000313" key="3">
    <source>
        <dbReference type="Proteomes" id="UP001218218"/>
    </source>
</evidence>